<dbReference type="PROSITE" id="PS50249">
    <property type="entry name" value="MPN"/>
    <property type="match status" value="1"/>
</dbReference>
<dbReference type="InterPro" id="IPR037518">
    <property type="entry name" value="MPN"/>
</dbReference>
<evidence type="ECO:0000313" key="2">
    <source>
        <dbReference type="EMBL" id="JAS29107.1"/>
    </source>
</evidence>
<sequence length="267" mass="30275">MYLSAVYMSNDLYMACLQLALSTEKAEVMALLLGEYKEEDDGNVLYILALKIPLRLDKKKDRVEMSPQQLVEATEYASEFSKKCGRELRIVGWYHSHPHITVYPSQIDLGTQMSYQLLDKGFVGVICSVFSENSSNKVCEVNLICFQSKTYKKSDGDDGREIKEVPIHILPDKTPNINCLELICGLPEILLEEELNDYGSMDNTKLDPYSLIQNRLVLAKSISHLIDNLSMPLLKTLKGRNQILTHLHKELTKLKNESNADQNESEG</sequence>
<dbReference type="AlphaFoldDB" id="A0A1B6DTV1"/>
<dbReference type="InterPro" id="IPR040749">
    <property type="entry name" value="BRCC36_C"/>
</dbReference>
<dbReference type="Pfam" id="PF01398">
    <property type="entry name" value="JAB"/>
    <property type="match status" value="1"/>
</dbReference>
<dbReference type="Pfam" id="PF18110">
    <property type="entry name" value="BRCC36_C"/>
    <property type="match status" value="1"/>
</dbReference>
<feature type="domain" description="MPN" evidence="1">
    <location>
        <begin position="6"/>
        <end position="147"/>
    </location>
</feature>
<dbReference type="PANTHER" id="PTHR10410">
    <property type="entry name" value="EUKARYOTIC TRANSLATION INITIATION FACTOR 3 -RELATED"/>
    <property type="match status" value="1"/>
</dbReference>
<dbReference type="InterPro" id="IPR050242">
    <property type="entry name" value="JAMM_MPN+_peptidase_M67A"/>
</dbReference>
<name>A0A1B6DTV1_9HEMI</name>
<gene>
    <name evidence="2" type="ORF">g.35903</name>
</gene>
<organism evidence="2">
    <name type="scientific">Clastoptera arizonana</name>
    <name type="common">Arizona spittle bug</name>
    <dbReference type="NCBI Taxonomy" id="38151"/>
    <lineage>
        <taxon>Eukaryota</taxon>
        <taxon>Metazoa</taxon>
        <taxon>Ecdysozoa</taxon>
        <taxon>Arthropoda</taxon>
        <taxon>Hexapoda</taxon>
        <taxon>Insecta</taxon>
        <taxon>Pterygota</taxon>
        <taxon>Neoptera</taxon>
        <taxon>Paraneoptera</taxon>
        <taxon>Hemiptera</taxon>
        <taxon>Auchenorrhyncha</taxon>
        <taxon>Cercopoidea</taxon>
        <taxon>Clastopteridae</taxon>
        <taxon>Clastoptera</taxon>
    </lineage>
</organism>
<dbReference type="Gene3D" id="3.40.140.10">
    <property type="entry name" value="Cytidine Deaminase, domain 2"/>
    <property type="match status" value="1"/>
</dbReference>
<proteinExistence type="predicted"/>
<evidence type="ECO:0000259" key="1">
    <source>
        <dbReference type="PROSITE" id="PS50249"/>
    </source>
</evidence>
<accession>A0A1B6DTV1</accession>
<dbReference type="GO" id="GO:0008237">
    <property type="term" value="F:metallopeptidase activity"/>
    <property type="evidence" value="ECO:0007669"/>
    <property type="project" value="InterPro"/>
</dbReference>
<dbReference type="InterPro" id="IPR000555">
    <property type="entry name" value="JAMM/MPN+_dom"/>
</dbReference>
<protein>
    <recommendedName>
        <fullName evidence="1">MPN domain-containing protein</fullName>
    </recommendedName>
</protein>
<dbReference type="EMBL" id="GEDC01008191">
    <property type="protein sequence ID" value="JAS29107.1"/>
    <property type="molecule type" value="Transcribed_RNA"/>
</dbReference>
<dbReference type="SMART" id="SM00232">
    <property type="entry name" value="JAB_MPN"/>
    <property type="match status" value="1"/>
</dbReference>
<reference evidence="2" key="1">
    <citation type="submission" date="2015-12" db="EMBL/GenBank/DDBJ databases">
        <title>De novo transcriptome assembly of four potential Pierce s Disease insect vectors from Arizona vineyards.</title>
        <authorList>
            <person name="Tassone E.E."/>
        </authorList>
    </citation>
    <scope>NUCLEOTIDE SEQUENCE</scope>
</reference>
<dbReference type="SUPFAM" id="SSF102712">
    <property type="entry name" value="JAB1/MPN domain"/>
    <property type="match status" value="1"/>
</dbReference>